<protein>
    <submittedName>
        <fullName evidence="1">Uncharacterized protein</fullName>
    </submittedName>
</protein>
<organism evidence="1 2">
    <name type="scientific">Neisseria lactamica ATCC 23970</name>
    <dbReference type="NCBI Taxonomy" id="546265"/>
    <lineage>
        <taxon>Bacteria</taxon>
        <taxon>Pseudomonadati</taxon>
        <taxon>Pseudomonadota</taxon>
        <taxon>Betaproteobacteria</taxon>
        <taxon>Neisseriales</taxon>
        <taxon>Neisseriaceae</taxon>
        <taxon>Neisseria</taxon>
    </lineage>
</organism>
<accession>D0W9R6</accession>
<name>D0W9R6_NEILA</name>
<evidence type="ECO:0000313" key="2">
    <source>
        <dbReference type="Proteomes" id="UP000003843"/>
    </source>
</evidence>
<sequence length="40" mass="4838">MAHIQPDVCIFLSPLFLKFNYFYCLKFHSLRNLTRKTLAF</sequence>
<evidence type="ECO:0000313" key="1">
    <source>
        <dbReference type="EMBL" id="EEZ75723.1"/>
    </source>
</evidence>
<dbReference type="AlphaFoldDB" id="D0W9R6"/>
<dbReference type="EMBL" id="ACEQ02000013">
    <property type="protein sequence ID" value="EEZ75723.1"/>
    <property type="molecule type" value="Genomic_DNA"/>
</dbReference>
<proteinExistence type="predicted"/>
<dbReference type="Proteomes" id="UP000003843">
    <property type="component" value="Unassembled WGS sequence"/>
</dbReference>
<gene>
    <name evidence="1" type="ORF">NEILACOT_04278</name>
</gene>
<comment type="caution">
    <text evidence="1">The sequence shown here is derived from an EMBL/GenBank/DDBJ whole genome shotgun (WGS) entry which is preliminary data.</text>
</comment>
<reference evidence="1 2" key="1">
    <citation type="submission" date="2009-10" db="EMBL/GenBank/DDBJ databases">
        <authorList>
            <person name="Weinstock G."/>
            <person name="Sodergren E."/>
            <person name="Clifton S."/>
            <person name="Fulton L."/>
            <person name="Fulton B."/>
            <person name="Courtney L."/>
            <person name="Fronick C."/>
            <person name="Harrison M."/>
            <person name="Strong C."/>
            <person name="Farmer C."/>
            <person name="Delahaunty K."/>
            <person name="Markovic C."/>
            <person name="Hall O."/>
            <person name="Minx P."/>
            <person name="Tomlinson C."/>
            <person name="Mitreva M."/>
            <person name="Nelson J."/>
            <person name="Hou S."/>
            <person name="Wollam A."/>
            <person name="Pepin K.H."/>
            <person name="Johnson M."/>
            <person name="Bhonagiri V."/>
            <person name="Nash W.E."/>
            <person name="Warren W."/>
            <person name="Chinwalla A."/>
            <person name="Mardis E.R."/>
            <person name="Wilson R.K."/>
        </authorList>
    </citation>
    <scope>NUCLEOTIDE SEQUENCE [LARGE SCALE GENOMIC DNA]</scope>
    <source>
        <strain evidence="1 2">ATCC 23970</strain>
    </source>
</reference>